<feature type="transmembrane region" description="Helical" evidence="1">
    <location>
        <begin position="164"/>
        <end position="182"/>
    </location>
</feature>
<organism evidence="2 3">
    <name type="scientific">Candidatus Aphodoplasma excrementigallinarum</name>
    <dbReference type="NCBI Taxonomy" id="2840673"/>
    <lineage>
        <taxon>Bacteria</taxon>
        <taxon>Bacillati</taxon>
        <taxon>Bacillota</taxon>
        <taxon>Clostridia</taxon>
        <taxon>Eubacteriales</taxon>
        <taxon>Candidatus Aphodoplasma</taxon>
    </lineage>
</organism>
<evidence type="ECO:0000256" key="1">
    <source>
        <dbReference type="SAM" id="Phobius"/>
    </source>
</evidence>
<feature type="transmembrane region" description="Helical" evidence="1">
    <location>
        <begin position="132"/>
        <end position="152"/>
    </location>
</feature>
<sequence>MKRLLIAEYLKTRRRYVLVCSLCIIALQIAWLLAGNYDEEALRDGWMMFLYQLPLINAIFVPLFCAVVASRLCDIEHKGLMLKQLCVCAPKGALYDAKLLYGAAHVVLALCVQFAAVYVFGIVRGFAGEFPIRLYALYALFTIVVSLGTYLLQHILSLLIKNQTIPFIVGAAGTFIGLFSMFLPQLPWLRKLFIWGYYGVFMFIGNDWDSATRTNHFYYMDIDWLAFAVLLAALALLYWIGRTLFCKKEV</sequence>
<evidence type="ECO:0000313" key="3">
    <source>
        <dbReference type="Proteomes" id="UP000886743"/>
    </source>
</evidence>
<reference evidence="2" key="2">
    <citation type="journal article" date="2021" name="PeerJ">
        <title>Extensive microbial diversity within the chicken gut microbiome revealed by metagenomics and culture.</title>
        <authorList>
            <person name="Gilroy R."/>
            <person name="Ravi A."/>
            <person name="Getino M."/>
            <person name="Pursley I."/>
            <person name="Horton D.L."/>
            <person name="Alikhan N.F."/>
            <person name="Baker D."/>
            <person name="Gharbi K."/>
            <person name="Hall N."/>
            <person name="Watson M."/>
            <person name="Adriaenssens E.M."/>
            <person name="Foster-Nyarko E."/>
            <person name="Jarju S."/>
            <person name="Secka A."/>
            <person name="Antonio M."/>
            <person name="Oren A."/>
            <person name="Chaudhuri R.R."/>
            <person name="La Ragione R."/>
            <person name="Hildebrand F."/>
            <person name="Pallen M.J."/>
        </authorList>
    </citation>
    <scope>NUCLEOTIDE SEQUENCE</scope>
    <source>
        <strain evidence="2">4920</strain>
    </source>
</reference>
<dbReference type="AlphaFoldDB" id="A0A9D1NFJ8"/>
<protein>
    <submittedName>
        <fullName evidence="2">ABC transporter permease</fullName>
    </submittedName>
</protein>
<dbReference type="EMBL" id="DVOF01000003">
    <property type="protein sequence ID" value="HIV01956.1"/>
    <property type="molecule type" value="Genomic_DNA"/>
</dbReference>
<feature type="transmembrane region" description="Helical" evidence="1">
    <location>
        <begin position="99"/>
        <end position="120"/>
    </location>
</feature>
<gene>
    <name evidence="2" type="ORF">IAC74_00170</name>
</gene>
<comment type="caution">
    <text evidence="2">The sequence shown here is derived from an EMBL/GenBank/DDBJ whole genome shotgun (WGS) entry which is preliminary data.</text>
</comment>
<feature type="transmembrane region" description="Helical" evidence="1">
    <location>
        <begin position="54"/>
        <end position="73"/>
    </location>
</feature>
<name>A0A9D1NFJ8_9FIRM</name>
<dbReference type="Proteomes" id="UP000886743">
    <property type="component" value="Unassembled WGS sequence"/>
</dbReference>
<accession>A0A9D1NFJ8</accession>
<keyword evidence="1" id="KW-1133">Transmembrane helix</keyword>
<feature type="transmembrane region" description="Helical" evidence="1">
    <location>
        <begin position="217"/>
        <end position="240"/>
    </location>
</feature>
<evidence type="ECO:0000313" key="2">
    <source>
        <dbReference type="EMBL" id="HIV01956.1"/>
    </source>
</evidence>
<dbReference type="CDD" id="cd21809">
    <property type="entry name" value="ABC-2_lan_permease-like"/>
    <property type="match status" value="1"/>
</dbReference>
<proteinExistence type="predicted"/>
<feature type="transmembrane region" description="Helical" evidence="1">
    <location>
        <begin position="16"/>
        <end position="34"/>
    </location>
</feature>
<keyword evidence="1" id="KW-0472">Membrane</keyword>
<keyword evidence="1" id="KW-0812">Transmembrane</keyword>
<reference evidence="2" key="1">
    <citation type="submission" date="2020-10" db="EMBL/GenBank/DDBJ databases">
        <authorList>
            <person name="Gilroy R."/>
        </authorList>
    </citation>
    <scope>NUCLEOTIDE SEQUENCE</scope>
    <source>
        <strain evidence="2">4920</strain>
    </source>
</reference>
<dbReference type="Pfam" id="PF12730">
    <property type="entry name" value="ABC2_membrane_4"/>
    <property type="match status" value="1"/>
</dbReference>